<dbReference type="KEGG" id="ful:C4N20_04595"/>
<dbReference type="GO" id="GO:0046819">
    <property type="term" value="P:protein secretion by the type V secretion system"/>
    <property type="evidence" value="ECO:0007669"/>
    <property type="project" value="TreeGrafter"/>
</dbReference>
<dbReference type="Pfam" id="PF03865">
    <property type="entry name" value="ShlB"/>
    <property type="match status" value="1"/>
</dbReference>
<feature type="domain" description="ShlB POTRA" evidence="6">
    <location>
        <begin position="140"/>
        <end position="194"/>
    </location>
</feature>
<dbReference type="Proteomes" id="UP000249008">
    <property type="component" value="Chromosome 1"/>
</dbReference>
<organism evidence="7 8">
    <name type="scientific">Fusobacterium ulcerans</name>
    <dbReference type="NCBI Taxonomy" id="861"/>
    <lineage>
        <taxon>Bacteria</taxon>
        <taxon>Fusobacteriati</taxon>
        <taxon>Fusobacteriota</taxon>
        <taxon>Fusobacteriia</taxon>
        <taxon>Fusobacteriales</taxon>
        <taxon>Fusobacteriaceae</taxon>
        <taxon>Fusobacterium</taxon>
    </lineage>
</organism>
<feature type="domain" description="Haemolysin activator HlyB C-terminal" evidence="4">
    <location>
        <begin position="200"/>
        <end position="514"/>
    </location>
</feature>
<evidence type="ECO:0000259" key="4">
    <source>
        <dbReference type="Pfam" id="PF03865"/>
    </source>
</evidence>
<evidence type="ECO:0000256" key="2">
    <source>
        <dbReference type="ARBA" id="ARBA00022692"/>
    </source>
</evidence>
<dbReference type="EMBL" id="LS483487">
    <property type="protein sequence ID" value="SQJ13107.1"/>
    <property type="molecule type" value="Genomic_DNA"/>
</dbReference>
<evidence type="ECO:0000256" key="1">
    <source>
        <dbReference type="ARBA" id="ARBA00022452"/>
    </source>
</evidence>
<keyword evidence="2" id="KW-0812">Transmembrane</keyword>
<dbReference type="Pfam" id="PF17287">
    <property type="entry name" value="POTRA_3"/>
    <property type="match status" value="1"/>
</dbReference>
<sequence>MKIKGIYFGIFLIFSYCVHANQQELNREERRKQAEEIRKLEKSEIKDEVKLNDIEEDIQAMGSEIRDIFIEENTILKKNQIEPLKKRYIGKKGGKSILNLMKELENLYLEEGYISVRVKIDMEKSNIPDGRIFLKVIEGHVEDIRFKDEKNQDKLKIFTSFPISRGQILNINDLDQGIDNLNSVSSNNARLDITAGDELGGSIVEIDNHKTKKISGAINYNDLGQKSTGKDRIKFSLIFDDVLGINDSFASTYQRKLGNNRKYKDNENFSFYYRVPIKYWEFSISKDQSEYLSTIESFAHTYEITGVSKNINYSARRIINRNSDGKTSVGVTLTNKETKNYFDGIKLITSSRKLSILKADISHNRRLYNGVFYGSLTYHEGIKKFGAERDENKGDYSPRAQFQKYTADLSWYKPFMIKEQRFSYRVSFSGQYSDDILYSSEKLGIGDDTTVRGFKENSIMGDKGFYLRNEIGYSYKFLEPFIAYDYGRVKDVYKDDYYEKNGSEMSGATIGVRMYLNNFDMSFSYSKPLTAPAYIKKNTHEIYFSMSARF</sequence>
<proteinExistence type="predicted"/>
<dbReference type="GeneID" id="78454077"/>
<evidence type="ECO:0000313" key="7">
    <source>
        <dbReference type="EMBL" id="SQJ13107.1"/>
    </source>
</evidence>
<keyword evidence="1" id="KW-1134">Transmembrane beta strand</keyword>
<protein>
    <submittedName>
        <fullName evidence="7">Hemolysin transporter protein shlB</fullName>
    </submittedName>
</protein>
<dbReference type="Pfam" id="PF08479">
    <property type="entry name" value="POTRA_2"/>
    <property type="match status" value="1"/>
</dbReference>
<evidence type="ECO:0000313" key="8">
    <source>
        <dbReference type="Proteomes" id="UP000249008"/>
    </source>
</evidence>
<evidence type="ECO:0000259" key="5">
    <source>
        <dbReference type="Pfam" id="PF08479"/>
    </source>
</evidence>
<keyword evidence="3" id="KW-0998">Cell outer membrane</keyword>
<dbReference type="InterPro" id="IPR051544">
    <property type="entry name" value="TPS_OM_transporter"/>
</dbReference>
<dbReference type="AlphaFoldDB" id="A0AAX2JDZ0"/>
<evidence type="ECO:0000256" key="3">
    <source>
        <dbReference type="ARBA" id="ARBA00023237"/>
    </source>
</evidence>
<dbReference type="RefSeq" id="WP_005980414.1">
    <property type="nucleotide sequence ID" value="NZ_CABKNW010000005.1"/>
</dbReference>
<dbReference type="GO" id="GO:0098046">
    <property type="term" value="C:type V protein secretion system complex"/>
    <property type="evidence" value="ECO:0007669"/>
    <property type="project" value="TreeGrafter"/>
</dbReference>
<name>A0AAX2JDZ0_9FUSO</name>
<dbReference type="InterPro" id="IPR005565">
    <property type="entry name" value="Hemolysn_activator_HlyB_C"/>
</dbReference>
<dbReference type="InterPro" id="IPR013686">
    <property type="entry name" value="Polypept-transport_assoc_ShlB"/>
</dbReference>
<accession>A0AAX2JDZ0</accession>
<dbReference type="PANTHER" id="PTHR34597">
    <property type="entry name" value="SLR1661 PROTEIN"/>
    <property type="match status" value="1"/>
</dbReference>
<dbReference type="GO" id="GO:0008320">
    <property type="term" value="F:protein transmembrane transporter activity"/>
    <property type="evidence" value="ECO:0007669"/>
    <property type="project" value="TreeGrafter"/>
</dbReference>
<feature type="domain" description="Polypeptide-transport-associated ShlB-type" evidence="5">
    <location>
        <begin position="65"/>
        <end position="139"/>
    </location>
</feature>
<dbReference type="Gene3D" id="2.40.160.50">
    <property type="entry name" value="membrane protein fhac: a member of the omp85/tpsb transporter family"/>
    <property type="match status" value="1"/>
</dbReference>
<dbReference type="InterPro" id="IPR035251">
    <property type="entry name" value="ShlB_POTRA"/>
</dbReference>
<evidence type="ECO:0000259" key="6">
    <source>
        <dbReference type="Pfam" id="PF17287"/>
    </source>
</evidence>
<dbReference type="PIRSF" id="PIRSF029745">
    <property type="entry name" value="FhaC"/>
    <property type="match status" value="1"/>
</dbReference>
<dbReference type="InterPro" id="IPR027282">
    <property type="entry name" value="TPS"/>
</dbReference>
<dbReference type="PANTHER" id="PTHR34597:SF3">
    <property type="entry name" value="OUTER MEMBRANE TRANSPORTER CDIB"/>
    <property type="match status" value="1"/>
</dbReference>
<gene>
    <name evidence="7" type="primary">shlB_1</name>
    <name evidence="7" type="ORF">NCTC12112_02806</name>
</gene>
<reference evidence="7 8" key="1">
    <citation type="submission" date="2018-06" db="EMBL/GenBank/DDBJ databases">
        <authorList>
            <consortium name="Pathogen Informatics"/>
            <person name="Doyle S."/>
        </authorList>
    </citation>
    <scope>NUCLEOTIDE SEQUENCE [LARGE SCALE GENOMIC DNA]</scope>
    <source>
        <strain evidence="7 8">NCTC12112</strain>
    </source>
</reference>
<keyword evidence="1" id="KW-0472">Membrane</keyword>
<dbReference type="Gene3D" id="3.10.20.310">
    <property type="entry name" value="membrane protein fhac"/>
    <property type="match status" value="1"/>
</dbReference>